<organism evidence="2 3">
    <name type="scientific">Fuerstiella marisgermanici</name>
    <dbReference type="NCBI Taxonomy" id="1891926"/>
    <lineage>
        <taxon>Bacteria</taxon>
        <taxon>Pseudomonadati</taxon>
        <taxon>Planctomycetota</taxon>
        <taxon>Planctomycetia</taxon>
        <taxon>Planctomycetales</taxon>
        <taxon>Planctomycetaceae</taxon>
        <taxon>Fuerstiella</taxon>
    </lineage>
</organism>
<dbReference type="STRING" id="1891926.Fuma_00488"/>
<dbReference type="Proteomes" id="UP000187735">
    <property type="component" value="Chromosome"/>
</dbReference>
<accession>A0A1P8WA50</accession>
<proteinExistence type="predicted"/>
<feature type="domain" description="Amine oxidase" evidence="1">
    <location>
        <begin position="10"/>
        <end position="263"/>
    </location>
</feature>
<dbReference type="InterPro" id="IPR036188">
    <property type="entry name" value="FAD/NAD-bd_sf"/>
</dbReference>
<protein>
    <submittedName>
        <fullName evidence="2">Protoporphyrinogen oxidase</fullName>
    </submittedName>
</protein>
<dbReference type="GO" id="GO:0016491">
    <property type="term" value="F:oxidoreductase activity"/>
    <property type="evidence" value="ECO:0007669"/>
    <property type="project" value="InterPro"/>
</dbReference>
<dbReference type="KEGG" id="fmr:Fuma_00488"/>
<dbReference type="FunFam" id="1.10.405.20:FF:000001">
    <property type="entry name" value="Amine oxidase"/>
    <property type="match status" value="1"/>
</dbReference>
<dbReference type="RefSeq" id="WP_077022732.1">
    <property type="nucleotide sequence ID" value="NZ_CP017641.1"/>
</dbReference>
<dbReference type="EMBL" id="CP017641">
    <property type="protein sequence ID" value="APZ90904.1"/>
    <property type="molecule type" value="Genomic_DNA"/>
</dbReference>
<evidence type="ECO:0000313" key="2">
    <source>
        <dbReference type="EMBL" id="APZ90904.1"/>
    </source>
</evidence>
<evidence type="ECO:0000259" key="1">
    <source>
        <dbReference type="Pfam" id="PF01593"/>
    </source>
</evidence>
<dbReference type="OrthoDB" id="20837at2"/>
<dbReference type="InterPro" id="IPR050464">
    <property type="entry name" value="Zeta_carotene_desat/Oxidored"/>
</dbReference>
<keyword evidence="3" id="KW-1185">Reference proteome</keyword>
<dbReference type="PANTHER" id="PTHR42923:SF17">
    <property type="entry name" value="AMINE OXIDASE DOMAIN-CONTAINING PROTEIN"/>
    <property type="match status" value="1"/>
</dbReference>
<evidence type="ECO:0000313" key="3">
    <source>
        <dbReference type="Proteomes" id="UP000187735"/>
    </source>
</evidence>
<gene>
    <name evidence="2" type="ORF">Fuma_00488</name>
</gene>
<dbReference type="SUPFAM" id="SSF51905">
    <property type="entry name" value="FAD/NAD(P)-binding domain"/>
    <property type="match status" value="1"/>
</dbReference>
<dbReference type="Pfam" id="PF01593">
    <property type="entry name" value="Amino_oxidase"/>
    <property type="match status" value="1"/>
</dbReference>
<dbReference type="InterPro" id="IPR002937">
    <property type="entry name" value="Amino_oxidase"/>
</dbReference>
<dbReference type="Gene3D" id="1.10.405.20">
    <property type="match status" value="1"/>
</dbReference>
<dbReference type="PANTHER" id="PTHR42923">
    <property type="entry name" value="PROTOPORPHYRINOGEN OXIDASE"/>
    <property type="match status" value="1"/>
</dbReference>
<sequence>MRIAIIGSGISGLVAAHKLSDAHEVVVFEANRYVGGHTNTVDVELDGESHAIDTGFIVFNDRTYPNFCQLLDELQVKSTPTAMSFSVRSDRENLEYNGSSLNGLFCQRRNLVRPSFYRMVRDIIRFNRESPKILEGADGAMTVAQYLKSYGYSRQFADHYLLPMGAAIWSCPTATFEAFPIQFIVAFYRNHGLLSLSNRPTWRVIKGGSRQYVDAITRRFRGEIRLQNPVMNVTRANECVKVTTQSQTEEFDEVVFACHSDQALSILGGNATTTEEVVLGAIPYESNTAVLHTDESVLPQCKEAWASWNYHVPVGPASKSTLTYNMNILQHIKSKHTFCVTLNEEPSLNPDKVLRTFRYSHPIFTIEREDAQRRHEELIRQNRTSFCGAYWGNGFHEDGVNSGLKVAQAFQREREQTSVKGMCRA</sequence>
<dbReference type="AlphaFoldDB" id="A0A1P8WA50"/>
<dbReference type="Gene3D" id="3.50.50.60">
    <property type="entry name" value="FAD/NAD(P)-binding domain"/>
    <property type="match status" value="1"/>
</dbReference>
<reference evidence="2 3" key="1">
    <citation type="journal article" date="2016" name="Front. Microbiol.">
        <title>Fuerstia marisgermanicae gen. nov., sp. nov., an Unusual Member of the Phylum Planctomycetes from the German Wadden Sea.</title>
        <authorList>
            <person name="Kohn T."/>
            <person name="Heuer A."/>
            <person name="Jogler M."/>
            <person name="Vollmers J."/>
            <person name="Boedeker C."/>
            <person name="Bunk B."/>
            <person name="Rast P."/>
            <person name="Borchert D."/>
            <person name="Glockner I."/>
            <person name="Freese H.M."/>
            <person name="Klenk H.P."/>
            <person name="Overmann J."/>
            <person name="Kaster A.K."/>
            <person name="Rohde M."/>
            <person name="Wiegand S."/>
            <person name="Jogler C."/>
        </authorList>
    </citation>
    <scope>NUCLEOTIDE SEQUENCE [LARGE SCALE GENOMIC DNA]</scope>
    <source>
        <strain evidence="2 3">NH11</strain>
    </source>
</reference>
<name>A0A1P8WA50_9PLAN</name>